<protein>
    <submittedName>
        <fullName evidence="1">Uncharacterized protein</fullName>
    </submittedName>
</protein>
<gene>
    <name evidence="1" type="ORF">UFOVP383_47</name>
</gene>
<organism evidence="1">
    <name type="scientific">uncultured Caudovirales phage</name>
    <dbReference type="NCBI Taxonomy" id="2100421"/>
    <lineage>
        <taxon>Viruses</taxon>
        <taxon>Duplodnaviria</taxon>
        <taxon>Heunggongvirae</taxon>
        <taxon>Uroviricota</taxon>
        <taxon>Caudoviricetes</taxon>
        <taxon>Peduoviridae</taxon>
        <taxon>Maltschvirus</taxon>
        <taxon>Maltschvirus maltsch</taxon>
    </lineage>
</organism>
<sequence length="228" mass="24953">MAKPDIEFATPDEELNYGVRTLMEAGFTAKQIDQVRNELGIGPGKIPYGKESVGRRRHMTAELLAASLSNRQIANVLNLSKETVNADRNEIRKLYTEEILKSADVHRARLLKEQMELKNLAMESFQSSKTRRVVTTSEGAGEGDGSGESSILRVETIAGDPSFLNVAKNCLVEQAKLLGLNALQPKQEDKKDYKSFLDDLAKTVGDIKDREANAGAIEASSMPSANDA</sequence>
<accession>A0A6J7X2V0</accession>
<dbReference type="Gene3D" id="1.10.10.10">
    <property type="entry name" value="Winged helix-like DNA-binding domain superfamily/Winged helix DNA-binding domain"/>
    <property type="match status" value="1"/>
</dbReference>
<evidence type="ECO:0000313" key="1">
    <source>
        <dbReference type="EMBL" id="CAB5223445.1"/>
    </source>
</evidence>
<dbReference type="InterPro" id="IPR036388">
    <property type="entry name" value="WH-like_DNA-bd_sf"/>
</dbReference>
<reference evidence="1" key="1">
    <citation type="submission" date="2020-05" db="EMBL/GenBank/DDBJ databases">
        <authorList>
            <person name="Chiriac C."/>
            <person name="Salcher M."/>
            <person name="Ghai R."/>
            <person name="Kavagutti S V."/>
        </authorList>
    </citation>
    <scope>NUCLEOTIDE SEQUENCE</scope>
</reference>
<dbReference type="EMBL" id="LR798321">
    <property type="protein sequence ID" value="CAB5223445.1"/>
    <property type="molecule type" value="Genomic_DNA"/>
</dbReference>
<proteinExistence type="predicted"/>
<name>A0A6J7X2V0_9CAUD</name>